<evidence type="ECO:0000256" key="3">
    <source>
        <dbReference type="ARBA" id="ARBA00022692"/>
    </source>
</evidence>
<evidence type="ECO:0000256" key="4">
    <source>
        <dbReference type="ARBA" id="ARBA00022989"/>
    </source>
</evidence>
<evidence type="ECO:0000256" key="5">
    <source>
        <dbReference type="ARBA" id="ARBA00023136"/>
    </source>
</evidence>
<evidence type="ECO:0000256" key="2">
    <source>
        <dbReference type="ARBA" id="ARBA00022475"/>
    </source>
</evidence>
<evidence type="ECO:0000313" key="7">
    <source>
        <dbReference type="EMBL" id="ANE02897.1"/>
    </source>
</evidence>
<evidence type="ECO:0000256" key="1">
    <source>
        <dbReference type="ARBA" id="ARBA00004651"/>
    </source>
</evidence>
<name>A0A172QQD2_9CORY</name>
<evidence type="ECO:0000313" key="8">
    <source>
        <dbReference type="Proteomes" id="UP000076929"/>
    </source>
</evidence>
<dbReference type="AlphaFoldDB" id="A0A172QQD2"/>
<evidence type="ECO:0000256" key="6">
    <source>
        <dbReference type="SAM" id="Phobius"/>
    </source>
</evidence>
<dbReference type="GO" id="GO:0015171">
    <property type="term" value="F:amino acid transmembrane transporter activity"/>
    <property type="evidence" value="ECO:0007669"/>
    <property type="project" value="TreeGrafter"/>
</dbReference>
<dbReference type="PANTHER" id="PTHR30086:SF20">
    <property type="entry name" value="ARGININE EXPORTER PROTEIN ARGO-RELATED"/>
    <property type="match status" value="1"/>
</dbReference>
<keyword evidence="3 6" id="KW-0812">Transmembrane</keyword>
<keyword evidence="5 6" id="KW-0472">Membrane</keyword>
<keyword evidence="4 6" id="KW-1133">Transmembrane helix</keyword>
<dbReference type="PIRSF" id="PIRSF006324">
    <property type="entry name" value="LeuE"/>
    <property type="match status" value="1"/>
</dbReference>
<organism evidence="7 8">
    <name type="scientific">Corynebacterium crudilactis</name>
    <dbReference type="NCBI Taxonomy" id="1652495"/>
    <lineage>
        <taxon>Bacteria</taxon>
        <taxon>Bacillati</taxon>
        <taxon>Actinomycetota</taxon>
        <taxon>Actinomycetes</taxon>
        <taxon>Mycobacteriales</taxon>
        <taxon>Corynebacteriaceae</taxon>
        <taxon>Corynebacterium</taxon>
    </lineage>
</organism>
<gene>
    <name evidence="7" type="ORF">ccrud_00765</name>
</gene>
<keyword evidence="2" id="KW-1003">Cell membrane</keyword>
<dbReference type="InterPro" id="IPR001123">
    <property type="entry name" value="LeuE-type"/>
</dbReference>
<reference evidence="7 8" key="1">
    <citation type="submission" date="2016-05" db="EMBL/GenBank/DDBJ databases">
        <title>Complete genome sequence of Corynebacterium crudilactis, a new Corynebacterium species isolated from raw cow's milk.</title>
        <authorList>
            <person name="Christian R."/>
            <person name="Zimmermann J."/>
            <person name="Lipski A."/>
            <person name="Kalinowski J."/>
        </authorList>
    </citation>
    <scope>NUCLEOTIDE SEQUENCE [LARGE SCALE GENOMIC DNA]</scope>
    <source>
        <strain evidence="7 8">JZ16</strain>
    </source>
</reference>
<dbReference type="OrthoDB" id="9784202at2"/>
<sequence>MTTAQFLALFLVWMAAIASPGPDLFQIIRLGAKNRRDGILTAAGIMVGNSIWIIASLLGLSALIATYPAILNILQLVGGGYLAWMGIGAVRSWWAQRSTQQSAADSTAVEKVLDTSTSTSIGAWPALRSGIATNLSNPKAVLFFGSVFAQFIRPDMGLGWSVFIGVFLIATGLVWFIGFAVLVRKLAAAITRNGAIIDLITGVIFIGLGMFMIFEGVVGIGSRVVG</sequence>
<dbReference type="GO" id="GO:0005886">
    <property type="term" value="C:plasma membrane"/>
    <property type="evidence" value="ECO:0007669"/>
    <property type="project" value="UniProtKB-SubCell"/>
</dbReference>
<feature type="transmembrane region" description="Helical" evidence="6">
    <location>
        <begin position="158"/>
        <end position="183"/>
    </location>
</feature>
<protein>
    <submittedName>
        <fullName evidence="7">Threonine transporter</fullName>
    </submittedName>
</protein>
<proteinExistence type="predicted"/>
<feature type="transmembrane region" description="Helical" evidence="6">
    <location>
        <begin position="42"/>
        <end position="66"/>
    </location>
</feature>
<keyword evidence="8" id="KW-1185">Reference proteome</keyword>
<dbReference type="PANTHER" id="PTHR30086">
    <property type="entry name" value="ARGININE EXPORTER PROTEIN ARGO"/>
    <property type="match status" value="1"/>
</dbReference>
<feature type="transmembrane region" description="Helical" evidence="6">
    <location>
        <begin position="73"/>
        <end position="94"/>
    </location>
</feature>
<dbReference type="KEGG" id="ccjz:ccrud_00765"/>
<dbReference type="Proteomes" id="UP000076929">
    <property type="component" value="Chromosome"/>
</dbReference>
<dbReference type="EMBL" id="CP015622">
    <property type="protein sequence ID" value="ANE02897.1"/>
    <property type="molecule type" value="Genomic_DNA"/>
</dbReference>
<accession>A0A172QQD2</accession>
<dbReference type="STRING" id="1652495.ccrud_00765"/>
<dbReference type="RefSeq" id="WP_066563501.1">
    <property type="nucleotide sequence ID" value="NZ_CP015622.1"/>
</dbReference>
<comment type="subcellular location">
    <subcellularLocation>
        <location evidence="1">Cell membrane</location>
        <topology evidence="1">Multi-pass membrane protein</topology>
    </subcellularLocation>
</comment>
<dbReference type="Pfam" id="PF01810">
    <property type="entry name" value="LysE"/>
    <property type="match status" value="1"/>
</dbReference>
<feature type="transmembrane region" description="Helical" evidence="6">
    <location>
        <begin position="195"/>
        <end position="214"/>
    </location>
</feature>